<feature type="region of interest" description="Disordered" evidence="1">
    <location>
        <begin position="1"/>
        <end position="30"/>
    </location>
</feature>
<gene>
    <name evidence="2" type="ORF">EV102420_08_00990</name>
</gene>
<dbReference type="Proteomes" id="UP000029462">
    <property type="component" value="Unassembled WGS sequence"/>
</dbReference>
<evidence type="ECO:0000313" key="3">
    <source>
        <dbReference type="Proteomes" id="UP000029462"/>
    </source>
</evidence>
<dbReference type="EMBL" id="BBMZ01000008">
    <property type="protein sequence ID" value="GAL57636.1"/>
    <property type="molecule type" value="Genomic_DNA"/>
</dbReference>
<sequence>MLGSGMAQAAPTTDLPPAPPVPESAMQQHIQQMVEEDYAWEVKKRDVANELELERMKSEIRKLRGEDSVQARTQPIAMPEENGTSQSNSGSPHLLLESNIGGLSRVAVSSADGSSLRYVSPGERFTLDGRQFQLVRDKTSGLAIKETGR</sequence>
<evidence type="ECO:0000313" key="2">
    <source>
        <dbReference type="EMBL" id="GAL57636.1"/>
    </source>
</evidence>
<reference evidence="2 3" key="1">
    <citation type="submission" date="2014-09" db="EMBL/GenBank/DDBJ databases">
        <title>Whole genome shotgun sequence of Escherichia vulneris NBRC 102420.</title>
        <authorList>
            <person name="Yoshida Y."/>
            <person name="Hosoyama A."/>
            <person name="Tsuchikane K."/>
            <person name="Ohji S."/>
            <person name="Ichikawa N."/>
            <person name="Kimura A."/>
            <person name="Yamazoe A."/>
            <person name="Ezaki T."/>
            <person name="Fujita N."/>
        </authorList>
    </citation>
    <scope>NUCLEOTIDE SEQUENCE [LARGE SCALE GENOMIC DNA]</scope>
    <source>
        <strain evidence="2 3">NBRC 102420</strain>
    </source>
</reference>
<name>A0A090UYL3_PSEVU</name>
<keyword evidence="3" id="KW-1185">Reference proteome</keyword>
<feature type="region of interest" description="Disordered" evidence="1">
    <location>
        <begin position="64"/>
        <end position="96"/>
    </location>
</feature>
<dbReference type="eggNOG" id="ENOG5033009">
    <property type="taxonomic scope" value="Bacteria"/>
</dbReference>
<feature type="compositionally biased region" description="Polar residues" evidence="1">
    <location>
        <begin position="82"/>
        <end position="91"/>
    </location>
</feature>
<proteinExistence type="predicted"/>
<comment type="caution">
    <text evidence="2">The sequence shown here is derived from an EMBL/GenBank/DDBJ whole genome shotgun (WGS) entry which is preliminary data.</text>
</comment>
<dbReference type="STRING" id="1115515.EV102420_08_00990"/>
<evidence type="ECO:0000256" key="1">
    <source>
        <dbReference type="SAM" id="MobiDB-lite"/>
    </source>
</evidence>
<organism evidence="2 3">
    <name type="scientific">Pseudescherichia vulneris NBRC 102420</name>
    <dbReference type="NCBI Taxonomy" id="1115515"/>
    <lineage>
        <taxon>Bacteria</taxon>
        <taxon>Pseudomonadati</taxon>
        <taxon>Pseudomonadota</taxon>
        <taxon>Gammaproteobacteria</taxon>
        <taxon>Enterobacterales</taxon>
        <taxon>Enterobacteriaceae</taxon>
        <taxon>Pseudescherichia</taxon>
    </lineage>
</organism>
<protein>
    <submittedName>
        <fullName evidence="2">Putative type IV pilus biogenesis protein</fullName>
    </submittedName>
</protein>
<accession>A0A090UYL3</accession>
<dbReference type="AlphaFoldDB" id="A0A090UYL3"/>